<sequence length="279" mass="31146">MLGRRFLVTRVIHSSSIHPPWRLCTKQPTYSTTSPFIETAPLQIGSTRCIESARSLGTILTTRIAIPDACYFRLQRRHLEFRLLTVLLHRLVSLDKSIFGRYFFHTERPHSLLCPRFAAATQDTRSESFRRQVALGDSSNTLSFSNCTTQPADRRFHSLGARLNPGNSTADPHLKGFFCHINPSGALKARNERAAFTALLAFPSTTFHSAGSDFPSLPPSIINTGIRHRRPIPTVVSPTFYNSLDPSAESVHGQNPLAPSPANRQSILLRLFRDRIASV</sequence>
<reference evidence="1" key="2">
    <citation type="submission" date="2023-05" db="EMBL/GenBank/DDBJ databases">
        <authorList>
            <consortium name="Lawrence Berkeley National Laboratory"/>
            <person name="Steindorff A."/>
            <person name="Hensen N."/>
            <person name="Bonometti L."/>
            <person name="Westerberg I."/>
            <person name="Brannstrom I.O."/>
            <person name="Guillou S."/>
            <person name="Cros-Aarteil S."/>
            <person name="Calhoun S."/>
            <person name="Haridas S."/>
            <person name="Kuo A."/>
            <person name="Mondo S."/>
            <person name="Pangilinan J."/>
            <person name="Riley R."/>
            <person name="Labutti K."/>
            <person name="Andreopoulos B."/>
            <person name="Lipzen A."/>
            <person name="Chen C."/>
            <person name="Yanf M."/>
            <person name="Daum C."/>
            <person name="Ng V."/>
            <person name="Clum A."/>
            <person name="Ohm R."/>
            <person name="Martin F."/>
            <person name="Silar P."/>
            <person name="Natvig D."/>
            <person name="Lalanne C."/>
            <person name="Gautier V."/>
            <person name="Ament-Velasquez S.L."/>
            <person name="Kruys A."/>
            <person name="Hutchinson M.I."/>
            <person name="Powell A.J."/>
            <person name="Barry K."/>
            <person name="Miller A.N."/>
            <person name="Grigoriev I.V."/>
            <person name="Debuchy R."/>
            <person name="Gladieux P."/>
            <person name="Thoren M.H."/>
            <person name="Johannesson H."/>
        </authorList>
    </citation>
    <scope>NUCLEOTIDE SEQUENCE</scope>
    <source>
        <strain evidence="1">CBS 123565</strain>
    </source>
</reference>
<proteinExistence type="predicted"/>
<gene>
    <name evidence="1" type="ORF">BT67DRAFT_289692</name>
</gene>
<comment type="caution">
    <text evidence="1">The sequence shown here is derived from an EMBL/GenBank/DDBJ whole genome shotgun (WGS) entry which is preliminary data.</text>
</comment>
<dbReference type="Proteomes" id="UP001304895">
    <property type="component" value="Unassembled WGS sequence"/>
</dbReference>
<dbReference type="EMBL" id="MU853407">
    <property type="protein sequence ID" value="KAK4135029.1"/>
    <property type="molecule type" value="Genomic_DNA"/>
</dbReference>
<protein>
    <submittedName>
        <fullName evidence="1">Uncharacterized protein</fullName>
    </submittedName>
</protein>
<organism evidence="1 2">
    <name type="scientific">Trichocladium antarcticum</name>
    <dbReference type="NCBI Taxonomy" id="1450529"/>
    <lineage>
        <taxon>Eukaryota</taxon>
        <taxon>Fungi</taxon>
        <taxon>Dikarya</taxon>
        <taxon>Ascomycota</taxon>
        <taxon>Pezizomycotina</taxon>
        <taxon>Sordariomycetes</taxon>
        <taxon>Sordariomycetidae</taxon>
        <taxon>Sordariales</taxon>
        <taxon>Chaetomiaceae</taxon>
        <taxon>Trichocladium</taxon>
    </lineage>
</organism>
<evidence type="ECO:0000313" key="1">
    <source>
        <dbReference type="EMBL" id="KAK4135029.1"/>
    </source>
</evidence>
<reference evidence="1" key="1">
    <citation type="journal article" date="2023" name="Mol. Phylogenet. Evol.">
        <title>Genome-scale phylogeny and comparative genomics of the fungal order Sordariales.</title>
        <authorList>
            <person name="Hensen N."/>
            <person name="Bonometti L."/>
            <person name="Westerberg I."/>
            <person name="Brannstrom I.O."/>
            <person name="Guillou S."/>
            <person name="Cros-Aarteil S."/>
            <person name="Calhoun S."/>
            <person name="Haridas S."/>
            <person name="Kuo A."/>
            <person name="Mondo S."/>
            <person name="Pangilinan J."/>
            <person name="Riley R."/>
            <person name="LaButti K."/>
            <person name="Andreopoulos B."/>
            <person name="Lipzen A."/>
            <person name="Chen C."/>
            <person name="Yan M."/>
            <person name="Daum C."/>
            <person name="Ng V."/>
            <person name="Clum A."/>
            <person name="Steindorff A."/>
            <person name="Ohm R.A."/>
            <person name="Martin F."/>
            <person name="Silar P."/>
            <person name="Natvig D.O."/>
            <person name="Lalanne C."/>
            <person name="Gautier V."/>
            <person name="Ament-Velasquez S.L."/>
            <person name="Kruys A."/>
            <person name="Hutchinson M.I."/>
            <person name="Powell A.J."/>
            <person name="Barry K."/>
            <person name="Miller A.N."/>
            <person name="Grigoriev I.V."/>
            <person name="Debuchy R."/>
            <person name="Gladieux P."/>
            <person name="Hiltunen Thoren M."/>
            <person name="Johannesson H."/>
        </authorList>
    </citation>
    <scope>NUCLEOTIDE SEQUENCE</scope>
    <source>
        <strain evidence="1">CBS 123565</strain>
    </source>
</reference>
<name>A0AAN6ULM5_9PEZI</name>
<dbReference type="AlphaFoldDB" id="A0AAN6ULM5"/>
<keyword evidence="2" id="KW-1185">Reference proteome</keyword>
<evidence type="ECO:0000313" key="2">
    <source>
        <dbReference type="Proteomes" id="UP001304895"/>
    </source>
</evidence>
<accession>A0AAN6ULM5</accession>